<evidence type="ECO:0000313" key="1">
    <source>
        <dbReference type="EMBL" id="ALG07943.1"/>
    </source>
</evidence>
<name>A0A0N7F387_9PSEU</name>
<reference evidence="1 2" key="1">
    <citation type="submission" date="2015-07" db="EMBL/GenBank/DDBJ databases">
        <title>Genome sequencing of Kibdelosporangium phytohabitans.</title>
        <authorList>
            <person name="Qin S."/>
            <person name="Xing K."/>
        </authorList>
    </citation>
    <scope>NUCLEOTIDE SEQUENCE [LARGE SCALE GENOMIC DNA]</scope>
    <source>
        <strain evidence="1 2">KLBMP1111</strain>
    </source>
</reference>
<accession>A0A0N7F387</accession>
<dbReference type="AlphaFoldDB" id="A0A0N7F387"/>
<dbReference type="EMBL" id="CP012752">
    <property type="protein sequence ID" value="ALG07943.1"/>
    <property type="molecule type" value="Genomic_DNA"/>
</dbReference>
<sequence>MALTCATYSSSLFQLIPGFSYCHCGSSMASQYESIPTYGLDAPLNAGSLPTMKSLVSFINAGSATADPKPPQEL</sequence>
<dbReference type="Proteomes" id="UP000063699">
    <property type="component" value="Chromosome"/>
</dbReference>
<evidence type="ECO:0000313" key="2">
    <source>
        <dbReference type="Proteomes" id="UP000063699"/>
    </source>
</evidence>
<dbReference type="STRING" id="860235.AOZ06_14360"/>
<dbReference type="KEGG" id="kphy:AOZ06_14360"/>
<keyword evidence="2" id="KW-1185">Reference proteome</keyword>
<protein>
    <submittedName>
        <fullName evidence="1">Uncharacterized protein</fullName>
    </submittedName>
</protein>
<proteinExistence type="predicted"/>
<gene>
    <name evidence="1" type="ORF">AOZ06_14360</name>
</gene>
<organism evidence="1 2">
    <name type="scientific">Kibdelosporangium phytohabitans</name>
    <dbReference type="NCBI Taxonomy" id="860235"/>
    <lineage>
        <taxon>Bacteria</taxon>
        <taxon>Bacillati</taxon>
        <taxon>Actinomycetota</taxon>
        <taxon>Actinomycetes</taxon>
        <taxon>Pseudonocardiales</taxon>
        <taxon>Pseudonocardiaceae</taxon>
        <taxon>Kibdelosporangium</taxon>
    </lineage>
</organism>